<comment type="subcellular location">
    <subcellularLocation>
        <location evidence="1">Cell membrane</location>
        <topology evidence="1">Peripheral membrane protein</topology>
        <orientation evidence="1">Cytoplasmic side</orientation>
    </subcellularLocation>
</comment>
<dbReference type="SUPFAM" id="SSF48403">
    <property type="entry name" value="Ankyrin repeat"/>
    <property type="match status" value="1"/>
</dbReference>
<dbReference type="PANTHER" id="PTHR24177:SF437">
    <property type="entry name" value="ANKYRIN REPEAT PROTEIN"/>
    <property type="match status" value="1"/>
</dbReference>
<evidence type="ECO:0000256" key="1">
    <source>
        <dbReference type="ARBA" id="ARBA00004413"/>
    </source>
</evidence>
<evidence type="ECO:0000259" key="3">
    <source>
        <dbReference type="Pfam" id="PF13962"/>
    </source>
</evidence>
<organism evidence="4 5">
    <name type="scientific">Canavalia gladiata</name>
    <name type="common">Sword bean</name>
    <name type="synonym">Dolichos gladiatus</name>
    <dbReference type="NCBI Taxonomy" id="3824"/>
    <lineage>
        <taxon>Eukaryota</taxon>
        <taxon>Viridiplantae</taxon>
        <taxon>Streptophyta</taxon>
        <taxon>Embryophyta</taxon>
        <taxon>Tracheophyta</taxon>
        <taxon>Spermatophyta</taxon>
        <taxon>Magnoliopsida</taxon>
        <taxon>eudicotyledons</taxon>
        <taxon>Gunneridae</taxon>
        <taxon>Pentapetalae</taxon>
        <taxon>rosids</taxon>
        <taxon>fabids</taxon>
        <taxon>Fabales</taxon>
        <taxon>Fabaceae</taxon>
        <taxon>Papilionoideae</taxon>
        <taxon>50 kb inversion clade</taxon>
        <taxon>NPAAA clade</taxon>
        <taxon>indigoferoid/millettioid clade</taxon>
        <taxon>Phaseoleae</taxon>
        <taxon>Canavalia</taxon>
    </lineage>
</organism>
<dbReference type="EMBL" id="JAYMYQ010000005">
    <property type="protein sequence ID" value="KAK7329335.1"/>
    <property type="molecule type" value="Genomic_DNA"/>
</dbReference>
<feature type="transmembrane region" description="Helical" evidence="2">
    <location>
        <begin position="601"/>
        <end position="620"/>
    </location>
</feature>
<dbReference type="GO" id="GO:0005886">
    <property type="term" value="C:plasma membrane"/>
    <property type="evidence" value="ECO:0007669"/>
    <property type="project" value="UniProtKB-SubCell"/>
</dbReference>
<dbReference type="SMART" id="SM00248">
    <property type="entry name" value="ANK"/>
    <property type="match status" value="5"/>
</dbReference>
<feature type="transmembrane region" description="Helical" evidence="2">
    <location>
        <begin position="528"/>
        <end position="557"/>
    </location>
</feature>
<keyword evidence="2" id="KW-0812">Transmembrane</keyword>
<dbReference type="InterPro" id="IPR002110">
    <property type="entry name" value="Ankyrin_rpt"/>
</dbReference>
<dbReference type="InterPro" id="IPR026961">
    <property type="entry name" value="PGG_dom"/>
</dbReference>
<keyword evidence="5" id="KW-1185">Reference proteome</keyword>
<evidence type="ECO:0000256" key="2">
    <source>
        <dbReference type="SAM" id="Phobius"/>
    </source>
</evidence>
<comment type="caution">
    <text evidence="4">The sequence shown here is derived from an EMBL/GenBank/DDBJ whole genome shotgun (WGS) entry which is preliminary data.</text>
</comment>
<dbReference type="InterPro" id="IPR036770">
    <property type="entry name" value="Ankyrin_rpt-contain_sf"/>
</dbReference>
<keyword evidence="2" id="KW-1133">Transmembrane helix</keyword>
<dbReference type="Proteomes" id="UP001367508">
    <property type="component" value="Unassembled WGS sequence"/>
</dbReference>
<dbReference type="Gene3D" id="1.25.40.20">
    <property type="entry name" value="Ankyrin repeat-containing domain"/>
    <property type="match status" value="2"/>
</dbReference>
<feature type="transmembrane region" description="Helical" evidence="2">
    <location>
        <begin position="486"/>
        <end position="508"/>
    </location>
</feature>
<dbReference type="PANTHER" id="PTHR24177">
    <property type="entry name" value="CASKIN"/>
    <property type="match status" value="1"/>
</dbReference>
<sequence>MWAIFAFIRGKLSKCVNCWRNQNPGSIFLDFFSPASESMDPATPEAPVAVVVQEPAATNTEPQLTRVASALHRRPPLDYIENSRETMKIFFTQCVPLYKYALEGNWQEAKQMIERNPMLKEAAISTGWTTVLHVAAGTNHYYFVDELLKLLYEHGKVDGNRAIELQDKKGNTAFCFAAASGNWGIAHLMLTRNSNLVTIRGGDGMTPVQFAALQGRCPMACRLYPETKNHFNDEDWKLLFFTCIKTRNYDLALKMVSERSSLAFAQDDGGNGIALHLLAQHKKPLDSCCHCSQHPVHIRINPAMKQDVFLQLVNFLWNTIIRDIGSKTEMLNIIRQPTQLLFDATEVGNFGFLSELISAYPALIWESDSNNLSIIHKAVSNRHASIYNVIHEIGFIKDIIVTYEAEEDKNTLLHLAAKSAPPSQLELISGAAFQMSLEISWFEEVKKIMPPSFIRMKNGKDLTAQELFTQQHAELRKNAEAWMKRTAEFCMLIATVISTGVFSAAISIPGGMDDDTKKPNYLSKSPFLVFAISDAIALISSATAIVIFLSILVSRYAEYDFHKSLPRKLIYGLITLFISITSMMVAFGSSFFIMYYHSVKWVPGFISAFACLPILLFIFLQWSLWSDIISSAYYCKTLFKPGKKMIYVVHTREEETIHNGN</sequence>
<proteinExistence type="predicted"/>
<evidence type="ECO:0000313" key="5">
    <source>
        <dbReference type="Proteomes" id="UP001367508"/>
    </source>
</evidence>
<accession>A0AAN9L4I6</accession>
<reference evidence="4 5" key="1">
    <citation type="submission" date="2024-01" db="EMBL/GenBank/DDBJ databases">
        <title>The genomes of 5 underutilized Papilionoideae crops provide insights into root nodulation and disease resistanc.</title>
        <authorList>
            <person name="Jiang F."/>
        </authorList>
    </citation>
    <scope>NUCLEOTIDE SEQUENCE [LARGE SCALE GENOMIC DNA]</scope>
    <source>
        <strain evidence="4">LVBAO_FW01</strain>
        <tissue evidence="4">Leaves</tissue>
    </source>
</reference>
<evidence type="ECO:0000313" key="4">
    <source>
        <dbReference type="EMBL" id="KAK7329335.1"/>
    </source>
</evidence>
<feature type="transmembrane region" description="Helical" evidence="2">
    <location>
        <begin position="569"/>
        <end position="595"/>
    </location>
</feature>
<keyword evidence="2" id="KW-0472">Membrane</keyword>
<feature type="domain" description="PGG" evidence="3">
    <location>
        <begin position="481"/>
        <end position="593"/>
    </location>
</feature>
<name>A0AAN9L4I6_CANGL</name>
<gene>
    <name evidence="4" type="ORF">VNO77_23494</name>
</gene>
<dbReference type="Pfam" id="PF13962">
    <property type="entry name" value="PGG"/>
    <property type="match status" value="1"/>
</dbReference>
<dbReference type="AlphaFoldDB" id="A0AAN9L4I6"/>
<protein>
    <recommendedName>
        <fullName evidence="3">PGG domain-containing protein</fullName>
    </recommendedName>
</protein>